<organism evidence="1 2">
    <name type="scientific">Cucumis sativus</name>
    <name type="common">Cucumber</name>
    <dbReference type="NCBI Taxonomy" id="3659"/>
    <lineage>
        <taxon>Eukaryota</taxon>
        <taxon>Viridiplantae</taxon>
        <taxon>Streptophyta</taxon>
        <taxon>Embryophyta</taxon>
        <taxon>Tracheophyta</taxon>
        <taxon>Spermatophyta</taxon>
        <taxon>Magnoliopsida</taxon>
        <taxon>eudicotyledons</taxon>
        <taxon>Gunneridae</taxon>
        <taxon>Pentapetalae</taxon>
        <taxon>rosids</taxon>
        <taxon>fabids</taxon>
        <taxon>Cucurbitales</taxon>
        <taxon>Cucurbitaceae</taxon>
        <taxon>Benincaseae</taxon>
        <taxon>Cucumis</taxon>
    </lineage>
</organism>
<dbReference type="AlphaFoldDB" id="A0A0A0KXR3"/>
<dbReference type="Gramene" id="KGN53202">
    <property type="protein sequence ID" value="KGN53202"/>
    <property type="gene ID" value="Csa_4G026790"/>
</dbReference>
<protein>
    <submittedName>
        <fullName evidence="1">Uncharacterized protein</fullName>
    </submittedName>
</protein>
<evidence type="ECO:0000313" key="2">
    <source>
        <dbReference type="Proteomes" id="UP000029981"/>
    </source>
</evidence>
<reference evidence="1 2" key="4">
    <citation type="journal article" date="2011" name="BMC Genomics">
        <title>RNA-Seq improves annotation of protein-coding genes in the cucumber genome.</title>
        <authorList>
            <person name="Li Z."/>
            <person name="Zhang Z."/>
            <person name="Yan P."/>
            <person name="Huang S."/>
            <person name="Fei Z."/>
            <person name="Lin K."/>
        </authorList>
    </citation>
    <scope>NUCLEOTIDE SEQUENCE [LARGE SCALE GENOMIC DNA]</scope>
    <source>
        <strain evidence="2">cv. 9930</strain>
    </source>
</reference>
<proteinExistence type="predicted"/>
<evidence type="ECO:0000313" key="1">
    <source>
        <dbReference type="EMBL" id="KGN53202.1"/>
    </source>
</evidence>
<reference evidence="1 2" key="3">
    <citation type="journal article" date="2010" name="BMC Genomics">
        <title>Transcriptome sequencing and comparative analysis of cucumber flowers with different sex types.</title>
        <authorList>
            <person name="Guo S."/>
            <person name="Zheng Y."/>
            <person name="Joung J.G."/>
            <person name="Liu S."/>
            <person name="Zhang Z."/>
            <person name="Crasta O.R."/>
            <person name="Sobral B.W."/>
            <person name="Xu Y."/>
            <person name="Huang S."/>
            <person name="Fei Z."/>
        </authorList>
    </citation>
    <scope>NUCLEOTIDE SEQUENCE [LARGE SCALE GENOMIC DNA]</scope>
    <source>
        <strain evidence="2">cv. 9930</strain>
    </source>
</reference>
<reference evidence="1 2" key="1">
    <citation type="journal article" date="2009" name="Nat. Genet.">
        <title>The genome of the cucumber, Cucumis sativus L.</title>
        <authorList>
            <person name="Huang S."/>
            <person name="Li R."/>
            <person name="Zhang Z."/>
            <person name="Li L."/>
            <person name="Gu X."/>
            <person name="Fan W."/>
            <person name="Lucas W.J."/>
            <person name="Wang X."/>
            <person name="Xie B."/>
            <person name="Ni P."/>
            <person name="Ren Y."/>
            <person name="Zhu H."/>
            <person name="Li J."/>
            <person name="Lin K."/>
            <person name="Jin W."/>
            <person name="Fei Z."/>
            <person name="Li G."/>
            <person name="Staub J."/>
            <person name="Kilian A."/>
            <person name="van der Vossen E.A."/>
            <person name="Wu Y."/>
            <person name="Guo J."/>
            <person name="He J."/>
            <person name="Jia Z."/>
            <person name="Ren Y."/>
            <person name="Tian G."/>
            <person name="Lu Y."/>
            <person name="Ruan J."/>
            <person name="Qian W."/>
            <person name="Wang M."/>
            <person name="Huang Q."/>
            <person name="Li B."/>
            <person name="Xuan Z."/>
            <person name="Cao J."/>
            <person name="Asan"/>
            <person name="Wu Z."/>
            <person name="Zhang J."/>
            <person name="Cai Q."/>
            <person name="Bai Y."/>
            <person name="Zhao B."/>
            <person name="Han Y."/>
            <person name="Li Y."/>
            <person name="Li X."/>
            <person name="Wang S."/>
            <person name="Shi Q."/>
            <person name="Liu S."/>
            <person name="Cho W.K."/>
            <person name="Kim J.Y."/>
            <person name="Xu Y."/>
            <person name="Heller-Uszynska K."/>
            <person name="Miao H."/>
            <person name="Cheng Z."/>
            <person name="Zhang S."/>
            <person name="Wu J."/>
            <person name="Yang Y."/>
            <person name="Kang H."/>
            <person name="Li M."/>
            <person name="Liang H."/>
            <person name="Ren X."/>
            <person name="Shi Z."/>
            <person name="Wen M."/>
            <person name="Jian M."/>
            <person name="Yang H."/>
            <person name="Zhang G."/>
            <person name="Yang Z."/>
            <person name="Chen R."/>
            <person name="Liu S."/>
            <person name="Li J."/>
            <person name="Ma L."/>
            <person name="Liu H."/>
            <person name="Zhou Y."/>
            <person name="Zhao J."/>
            <person name="Fang X."/>
            <person name="Li G."/>
            <person name="Fang L."/>
            <person name="Li Y."/>
            <person name="Liu D."/>
            <person name="Zheng H."/>
            <person name="Zhang Y."/>
            <person name="Qin N."/>
            <person name="Li Z."/>
            <person name="Yang G."/>
            <person name="Yang S."/>
            <person name="Bolund L."/>
            <person name="Kristiansen K."/>
            <person name="Zheng H."/>
            <person name="Li S."/>
            <person name="Zhang X."/>
            <person name="Yang H."/>
            <person name="Wang J."/>
            <person name="Sun R."/>
            <person name="Zhang B."/>
            <person name="Jiang S."/>
            <person name="Wang J."/>
            <person name="Du Y."/>
            <person name="Li S."/>
        </authorList>
    </citation>
    <scope>NUCLEOTIDE SEQUENCE [LARGE SCALE GENOMIC DNA]</scope>
    <source>
        <strain evidence="2">cv. 9930</strain>
    </source>
</reference>
<dbReference type="Proteomes" id="UP000029981">
    <property type="component" value="Chromosome 4"/>
</dbReference>
<dbReference type="EMBL" id="CM002925">
    <property type="protein sequence ID" value="KGN53202.1"/>
    <property type="molecule type" value="Genomic_DNA"/>
</dbReference>
<gene>
    <name evidence="1" type="ORF">Csa_4G026790</name>
</gene>
<accession>A0A0A0KXR3</accession>
<sequence>MQFLFRHHHHSLQFFFSELRLRILRIIFLFTLPQIYFSYSQGDLVFVAELSGRDFIENWNVEIKEMSSKDYKDIVMFEYRMQKIQLNMTFILFYPVLSDKF</sequence>
<reference evidence="1 2" key="2">
    <citation type="journal article" date="2009" name="PLoS ONE">
        <title>An integrated genetic and cytogenetic map of the cucumber genome.</title>
        <authorList>
            <person name="Ren Y."/>
            <person name="Zhang Z."/>
            <person name="Liu J."/>
            <person name="Staub J.E."/>
            <person name="Han Y."/>
            <person name="Cheng Z."/>
            <person name="Li X."/>
            <person name="Lu J."/>
            <person name="Miao H."/>
            <person name="Kang H."/>
            <person name="Xie B."/>
            <person name="Gu X."/>
            <person name="Wang X."/>
            <person name="Du Y."/>
            <person name="Jin W."/>
            <person name="Huang S."/>
        </authorList>
    </citation>
    <scope>NUCLEOTIDE SEQUENCE [LARGE SCALE GENOMIC DNA]</scope>
    <source>
        <strain evidence="2">cv. 9930</strain>
    </source>
</reference>
<name>A0A0A0KXR3_CUCSA</name>
<keyword evidence="2" id="KW-1185">Reference proteome</keyword>